<keyword evidence="3" id="KW-1185">Reference proteome</keyword>
<protein>
    <submittedName>
        <fullName evidence="2">Pimeloyl-ACP methyl ester carboxylesterase</fullName>
    </submittedName>
</protein>
<dbReference type="InterPro" id="IPR000073">
    <property type="entry name" value="AB_hydrolase_1"/>
</dbReference>
<dbReference type="InterPro" id="IPR050266">
    <property type="entry name" value="AB_hydrolase_sf"/>
</dbReference>
<gene>
    <name evidence="2" type="ORF">JOF44_000640</name>
</gene>
<dbReference type="PANTHER" id="PTHR43798:SF33">
    <property type="entry name" value="HYDROLASE, PUTATIVE (AFU_ORTHOLOGUE AFUA_2G14860)-RELATED"/>
    <property type="match status" value="1"/>
</dbReference>
<dbReference type="PANTHER" id="PTHR43798">
    <property type="entry name" value="MONOACYLGLYCEROL LIPASE"/>
    <property type="match status" value="1"/>
</dbReference>
<reference evidence="2 3" key="1">
    <citation type="submission" date="2021-03" db="EMBL/GenBank/DDBJ databases">
        <title>Sequencing the genomes of 1000 actinobacteria strains.</title>
        <authorList>
            <person name="Klenk H.-P."/>
        </authorList>
    </citation>
    <scope>NUCLEOTIDE SEQUENCE [LARGE SCALE GENOMIC DNA]</scope>
    <source>
        <strain evidence="2 3">DSM 14564</strain>
    </source>
</reference>
<proteinExistence type="predicted"/>
<comment type="caution">
    <text evidence="2">The sequence shown here is derived from an EMBL/GenBank/DDBJ whole genome shotgun (WGS) entry which is preliminary data.</text>
</comment>
<evidence type="ECO:0000259" key="1">
    <source>
        <dbReference type="Pfam" id="PF12697"/>
    </source>
</evidence>
<dbReference type="RefSeq" id="WP_209887349.1">
    <property type="nucleotide sequence ID" value="NZ_BAAAJV010000011.1"/>
</dbReference>
<organism evidence="2 3">
    <name type="scientific">Brachybacterium fresconis</name>
    <dbReference type="NCBI Taxonomy" id="173363"/>
    <lineage>
        <taxon>Bacteria</taxon>
        <taxon>Bacillati</taxon>
        <taxon>Actinomycetota</taxon>
        <taxon>Actinomycetes</taxon>
        <taxon>Micrococcales</taxon>
        <taxon>Dermabacteraceae</taxon>
        <taxon>Brachybacterium</taxon>
    </lineage>
</organism>
<sequence length="329" mass="34606">MLDHPTVRGPVRLGLLTVGLLGAASLGAAFTARGSSPVGHWRSAAGRATYFAAYDATFADLPHPAATLDVRTDYGVVRVYRFTGHGTTRCPLLLLPGTTSGAPMWADNLPSLLQIGDVYALDLLGEPGHSIQDRPISDDADKAAWLAQVIAALPEQSVHLVGLSIGGWTALNLALHHPDGIAGVSLLDPVVSFADIPWATIVRSPAAVLPWLPRSWRDAFTSYVSGGAEVEDMPVAHMIEAGMAHYRMTAPPPTRITPERLGELTVPVLAIIAGRSVIHDPSQAAETARAALPDGRVVVLADASHALSGEYPEEIAALIADFVAEVGAR</sequence>
<name>A0ABS4YG15_9MICO</name>
<evidence type="ECO:0000313" key="2">
    <source>
        <dbReference type="EMBL" id="MBP2407737.1"/>
    </source>
</evidence>
<dbReference type="Proteomes" id="UP000698222">
    <property type="component" value="Unassembled WGS sequence"/>
</dbReference>
<dbReference type="InterPro" id="IPR029058">
    <property type="entry name" value="AB_hydrolase_fold"/>
</dbReference>
<accession>A0ABS4YG15</accession>
<dbReference type="SUPFAM" id="SSF53474">
    <property type="entry name" value="alpha/beta-Hydrolases"/>
    <property type="match status" value="1"/>
</dbReference>
<evidence type="ECO:0000313" key="3">
    <source>
        <dbReference type="Proteomes" id="UP000698222"/>
    </source>
</evidence>
<feature type="domain" description="AB hydrolase-1" evidence="1">
    <location>
        <begin position="92"/>
        <end position="317"/>
    </location>
</feature>
<dbReference type="Gene3D" id="3.40.50.1820">
    <property type="entry name" value="alpha/beta hydrolase"/>
    <property type="match status" value="1"/>
</dbReference>
<dbReference type="Pfam" id="PF12697">
    <property type="entry name" value="Abhydrolase_6"/>
    <property type="match status" value="1"/>
</dbReference>
<dbReference type="EMBL" id="JAGIOC010000001">
    <property type="protein sequence ID" value="MBP2407737.1"/>
    <property type="molecule type" value="Genomic_DNA"/>
</dbReference>